<organism evidence="1 2">
    <name type="scientific">Volvox reticuliferus</name>
    <dbReference type="NCBI Taxonomy" id="1737510"/>
    <lineage>
        <taxon>Eukaryota</taxon>
        <taxon>Viridiplantae</taxon>
        <taxon>Chlorophyta</taxon>
        <taxon>core chlorophytes</taxon>
        <taxon>Chlorophyceae</taxon>
        <taxon>CS clade</taxon>
        <taxon>Chlamydomonadales</taxon>
        <taxon>Volvocaceae</taxon>
        <taxon>Volvox</taxon>
    </lineage>
</organism>
<name>A0A8J4CMZ6_9CHLO</name>
<comment type="caution">
    <text evidence="1">The sequence shown here is derived from an EMBL/GenBank/DDBJ whole genome shotgun (WGS) entry which is preliminary data.</text>
</comment>
<gene>
    <name evidence="1" type="ORF">Vretifemale_13639</name>
</gene>
<keyword evidence="2" id="KW-1185">Reference proteome</keyword>
<evidence type="ECO:0000313" key="2">
    <source>
        <dbReference type="Proteomes" id="UP000747110"/>
    </source>
</evidence>
<proteinExistence type="predicted"/>
<protein>
    <submittedName>
        <fullName evidence="1">Uncharacterized protein</fullName>
    </submittedName>
</protein>
<evidence type="ECO:0000313" key="1">
    <source>
        <dbReference type="EMBL" id="GIL85013.1"/>
    </source>
</evidence>
<dbReference type="Proteomes" id="UP000747110">
    <property type="component" value="Unassembled WGS sequence"/>
</dbReference>
<dbReference type="AlphaFoldDB" id="A0A8J4CMZ6"/>
<dbReference type="EMBL" id="BNCP01000031">
    <property type="protein sequence ID" value="GIL85013.1"/>
    <property type="molecule type" value="Genomic_DNA"/>
</dbReference>
<accession>A0A8J4CMZ6</accession>
<feature type="non-terminal residue" evidence="1">
    <location>
        <position position="1"/>
    </location>
</feature>
<reference evidence="1" key="1">
    <citation type="journal article" date="2021" name="Proc. Natl. Acad. Sci. U.S.A.">
        <title>Three genomes in the algal genus Volvox reveal the fate of a haploid sex-determining region after a transition to homothallism.</title>
        <authorList>
            <person name="Yamamoto K."/>
            <person name="Hamaji T."/>
            <person name="Kawai-Toyooka H."/>
            <person name="Matsuzaki R."/>
            <person name="Takahashi F."/>
            <person name="Nishimura Y."/>
            <person name="Kawachi M."/>
            <person name="Noguchi H."/>
            <person name="Minakuchi Y."/>
            <person name="Umen J.G."/>
            <person name="Toyoda A."/>
            <person name="Nozaki H."/>
        </authorList>
    </citation>
    <scope>NUCLEOTIDE SEQUENCE</scope>
    <source>
        <strain evidence="1">NIES-3786</strain>
    </source>
</reference>
<sequence length="143" mass="14486">CGRFEVGTQCGRGRQDVMRASDRGRKLSKSDRHSLTCYIHTNLSSNFSATACLLKLCPELRGAAVAVLGPAGSAGSTGSATFAAPAVLAVLATAAAAASPEFSINTLAALSPYDASSGELVAENIESEGGSESNVPPVPAVQF</sequence>